<dbReference type="PROSITE" id="PS51257">
    <property type="entry name" value="PROKAR_LIPOPROTEIN"/>
    <property type="match status" value="1"/>
</dbReference>
<comment type="caution">
    <text evidence="2">The sequence shown here is derived from an EMBL/GenBank/DDBJ whole genome shotgun (WGS) entry which is preliminary data.</text>
</comment>
<dbReference type="EMBL" id="SRXU01000004">
    <property type="protein sequence ID" value="TGX42191.1"/>
    <property type="molecule type" value="Genomic_DNA"/>
</dbReference>
<accession>A0A4S1WGH1</accession>
<organism evidence="2 3">
    <name type="scientific">Sphingomonas naasensis</name>
    <dbReference type="NCBI Taxonomy" id="1344951"/>
    <lineage>
        <taxon>Bacteria</taxon>
        <taxon>Pseudomonadati</taxon>
        <taxon>Pseudomonadota</taxon>
        <taxon>Alphaproteobacteria</taxon>
        <taxon>Sphingomonadales</taxon>
        <taxon>Sphingomonadaceae</taxon>
        <taxon>Sphingomonas</taxon>
    </lineage>
</organism>
<sequence>MKRLLLVGGLLALAGCGAREGLKPAPGQALPPAPFGATATPTPDDLLKPPVQTRPARSDDLIESTDKRRSDKFDLPPPN</sequence>
<dbReference type="RefSeq" id="WP_135984424.1">
    <property type="nucleotide sequence ID" value="NZ_JAASQM010000004.1"/>
</dbReference>
<dbReference type="AlphaFoldDB" id="A0A4S1WGH1"/>
<dbReference type="Proteomes" id="UP000309848">
    <property type="component" value="Unassembled WGS sequence"/>
</dbReference>
<dbReference type="OrthoDB" id="7596860at2"/>
<protein>
    <submittedName>
        <fullName evidence="2">Uncharacterized protein</fullName>
    </submittedName>
</protein>
<evidence type="ECO:0000256" key="1">
    <source>
        <dbReference type="SAM" id="MobiDB-lite"/>
    </source>
</evidence>
<reference evidence="2 3" key="1">
    <citation type="submission" date="2019-04" db="EMBL/GenBank/DDBJ databases">
        <title>Sphingomonas psychrotolerans sp. nov., isolated from soil in the Tianshan Mountains, Xinjiang, China.</title>
        <authorList>
            <person name="Luo Y."/>
            <person name="Sheng H."/>
        </authorList>
    </citation>
    <scope>NUCLEOTIDE SEQUENCE [LARGE SCALE GENOMIC DNA]</scope>
    <source>
        <strain evidence="2 3">KIS18-15</strain>
    </source>
</reference>
<keyword evidence="3" id="KW-1185">Reference proteome</keyword>
<proteinExistence type="predicted"/>
<name>A0A4S1WGH1_9SPHN</name>
<evidence type="ECO:0000313" key="2">
    <source>
        <dbReference type="EMBL" id="TGX42191.1"/>
    </source>
</evidence>
<feature type="region of interest" description="Disordered" evidence="1">
    <location>
        <begin position="20"/>
        <end position="79"/>
    </location>
</feature>
<evidence type="ECO:0000313" key="3">
    <source>
        <dbReference type="Proteomes" id="UP000309848"/>
    </source>
</evidence>
<feature type="compositionally biased region" description="Basic and acidic residues" evidence="1">
    <location>
        <begin position="56"/>
        <end position="79"/>
    </location>
</feature>
<gene>
    <name evidence="2" type="ORF">E5A74_10020</name>
</gene>